<dbReference type="AlphaFoldDB" id="A0A1I7WC09"/>
<feature type="signal peptide" evidence="1">
    <location>
        <begin position="1"/>
        <end position="18"/>
    </location>
</feature>
<reference evidence="3" key="1">
    <citation type="submission" date="2016-11" db="UniProtKB">
        <authorList>
            <consortium name="WormBaseParasite"/>
        </authorList>
    </citation>
    <scope>IDENTIFICATION</scope>
</reference>
<evidence type="ECO:0000313" key="3">
    <source>
        <dbReference type="WBParaSite" id="Hba_02207"/>
    </source>
</evidence>
<evidence type="ECO:0000313" key="2">
    <source>
        <dbReference type="Proteomes" id="UP000095283"/>
    </source>
</evidence>
<organism evidence="2 3">
    <name type="scientific">Heterorhabditis bacteriophora</name>
    <name type="common">Entomopathogenic nematode worm</name>
    <dbReference type="NCBI Taxonomy" id="37862"/>
    <lineage>
        <taxon>Eukaryota</taxon>
        <taxon>Metazoa</taxon>
        <taxon>Ecdysozoa</taxon>
        <taxon>Nematoda</taxon>
        <taxon>Chromadorea</taxon>
        <taxon>Rhabditida</taxon>
        <taxon>Rhabditina</taxon>
        <taxon>Rhabditomorpha</taxon>
        <taxon>Strongyloidea</taxon>
        <taxon>Heterorhabditidae</taxon>
        <taxon>Heterorhabditis</taxon>
    </lineage>
</organism>
<keyword evidence="2" id="KW-1185">Reference proteome</keyword>
<protein>
    <submittedName>
        <fullName evidence="3">Ribosomal protein S7</fullName>
    </submittedName>
</protein>
<dbReference type="WBParaSite" id="Hba_02207">
    <property type="protein sequence ID" value="Hba_02207"/>
    <property type="gene ID" value="Hba_02207"/>
</dbReference>
<name>A0A1I7WC09_HETBA</name>
<accession>A0A1I7WC09</accession>
<evidence type="ECO:0000256" key="1">
    <source>
        <dbReference type="SAM" id="SignalP"/>
    </source>
</evidence>
<sequence length="215" mass="25507">MNFIFFFLDLNLIYIYLSFNHEFIHTHHNTFSIYKHTINNLETVSPLRPLKIHWWPIKKRMIQHYLNLNSSYFGNTVINYTACDTVICKTNKYCHITFAFSKKFVYSIKFLFYLIKQYFNKQLSFICGMPPFPKRNMSDVRKISNPPINSAAMLNYSTASKNLMPSKSRYIINFYITMLKTSYSKLNSFISTGGKYRSISIFFNPNKVQPNPRNK</sequence>
<proteinExistence type="predicted"/>
<dbReference type="Proteomes" id="UP000095283">
    <property type="component" value="Unplaced"/>
</dbReference>
<feature type="chain" id="PRO_5009310559" evidence="1">
    <location>
        <begin position="19"/>
        <end position="215"/>
    </location>
</feature>
<keyword evidence="1" id="KW-0732">Signal</keyword>